<evidence type="ECO:0000313" key="3">
    <source>
        <dbReference type="EMBL" id="CAK9322352.1"/>
    </source>
</evidence>
<name>A0ABP0YPA4_9ROSI</name>
<dbReference type="InterPro" id="IPR013083">
    <property type="entry name" value="Znf_RING/FYVE/PHD"/>
</dbReference>
<dbReference type="EMBL" id="OZ021739">
    <property type="protein sequence ID" value="CAK9322352.1"/>
    <property type="molecule type" value="Genomic_DNA"/>
</dbReference>
<dbReference type="InterPro" id="IPR051826">
    <property type="entry name" value="E3_ubiquitin-ligase_domain"/>
</dbReference>
<dbReference type="SMART" id="SM00184">
    <property type="entry name" value="RING"/>
    <property type="match status" value="1"/>
</dbReference>
<dbReference type="SUPFAM" id="SSF57850">
    <property type="entry name" value="RING/U-box"/>
    <property type="match status" value="1"/>
</dbReference>
<dbReference type="Proteomes" id="UP001642487">
    <property type="component" value="Chromosome 5"/>
</dbReference>
<evidence type="ECO:0000313" key="4">
    <source>
        <dbReference type="Proteomes" id="UP001642487"/>
    </source>
</evidence>
<sequence>MSSLETASTFRFSLRRHNATDDQSLLIRLGFLQRKLSGSPSAGLPYQILHESPTIPMRITIFPLPLRELEHPLLCHAYVVRLLSYLDLTAVTCDKIAKDITSLVGELLAAGNFEAKFRIVALIDHIQLSWGDQIGESRRSVAAEQTVILEEAPARNTAAVKAIERLKREKFDGFVGEELGDCCVCYEELKEGETEVSRIGCGHVYHKSCILTWVQRSDSCPLCRMKIE</sequence>
<dbReference type="PANTHER" id="PTHR22765:SF434">
    <property type="entry name" value="GB|AAD18119.1-RELATED"/>
    <property type="match status" value="1"/>
</dbReference>
<proteinExistence type="predicted"/>
<reference evidence="3 4" key="1">
    <citation type="submission" date="2024-03" db="EMBL/GenBank/DDBJ databases">
        <authorList>
            <person name="Gkanogiannis A."/>
            <person name="Becerra Lopez-Lavalle L."/>
        </authorList>
    </citation>
    <scope>NUCLEOTIDE SEQUENCE [LARGE SCALE GENOMIC DNA]</scope>
</reference>
<dbReference type="PROSITE" id="PS50089">
    <property type="entry name" value="ZF_RING_2"/>
    <property type="match status" value="1"/>
</dbReference>
<keyword evidence="1" id="KW-0479">Metal-binding</keyword>
<accession>A0ABP0YPA4</accession>
<gene>
    <name evidence="3" type="ORF">CITCOLO1_LOCUS14497</name>
</gene>
<dbReference type="Gene3D" id="3.30.40.10">
    <property type="entry name" value="Zinc/RING finger domain, C3HC4 (zinc finger)"/>
    <property type="match status" value="1"/>
</dbReference>
<evidence type="ECO:0000259" key="2">
    <source>
        <dbReference type="PROSITE" id="PS50089"/>
    </source>
</evidence>
<dbReference type="PANTHER" id="PTHR22765">
    <property type="entry name" value="RING FINGER AND PROTEASE ASSOCIATED DOMAIN-CONTAINING"/>
    <property type="match status" value="1"/>
</dbReference>
<organism evidence="3 4">
    <name type="scientific">Citrullus colocynthis</name>
    <name type="common">colocynth</name>
    <dbReference type="NCBI Taxonomy" id="252529"/>
    <lineage>
        <taxon>Eukaryota</taxon>
        <taxon>Viridiplantae</taxon>
        <taxon>Streptophyta</taxon>
        <taxon>Embryophyta</taxon>
        <taxon>Tracheophyta</taxon>
        <taxon>Spermatophyta</taxon>
        <taxon>Magnoliopsida</taxon>
        <taxon>eudicotyledons</taxon>
        <taxon>Gunneridae</taxon>
        <taxon>Pentapetalae</taxon>
        <taxon>rosids</taxon>
        <taxon>fabids</taxon>
        <taxon>Cucurbitales</taxon>
        <taxon>Cucurbitaceae</taxon>
        <taxon>Benincaseae</taxon>
        <taxon>Citrullus</taxon>
    </lineage>
</organism>
<dbReference type="Pfam" id="PF13639">
    <property type="entry name" value="zf-RING_2"/>
    <property type="match status" value="1"/>
</dbReference>
<keyword evidence="4" id="KW-1185">Reference proteome</keyword>
<keyword evidence="1" id="KW-0863">Zinc-finger</keyword>
<keyword evidence="1" id="KW-0862">Zinc</keyword>
<dbReference type="InterPro" id="IPR001841">
    <property type="entry name" value="Znf_RING"/>
</dbReference>
<protein>
    <recommendedName>
        <fullName evidence="2">RING-type domain-containing protein</fullName>
    </recommendedName>
</protein>
<feature type="domain" description="RING-type" evidence="2">
    <location>
        <begin position="182"/>
        <end position="224"/>
    </location>
</feature>
<evidence type="ECO:0000256" key="1">
    <source>
        <dbReference type="PROSITE-ProRule" id="PRU00175"/>
    </source>
</evidence>